<dbReference type="CDD" id="cd00192">
    <property type="entry name" value="PTKc"/>
    <property type="match status" value="1"/>
</dbReference>
<dbReference type="InterPro" id="IPR001245">
    <property type="entry name" value="Ser-Thr/Tyr_kinase_cat_dom"/>
</dbReference>
<keyword evidence="5 20" id="KW-0812">Transmembrane</keyword>
<dbReference type="EC" id="2.7.10.1" evidence="2"/>
<keyword evidence="3" id="KW-0597">Phosphoprotein</keyword>
<dbReference type="GO" id="GO:0007169">
    <property type="term" value="P:cell surface receptor protein tyrosine kinase signaling pathway"/>
    <property type="evidence" value="ECO:0007669"/>
    <property type="project" value="TreeGrafter"/>
</dbReference>
<keyword evidence="25" id="KW-1185">Reference proteome</keyword>
<evidence type="ECO:0000256" key="19">
    <source>
        <dbReference type="PROSITE-ProRule" id="PRU10141"/>
    </source>
</evidence>
<dbReference type="GO" id="GO:0005524">
    <property type="term" value="F:ATP binding"/>
    <property type="evidence" value="ECO:0007669"/>
    <property type="project" value="UniProtKB-UniRule"/>
</dbReference>
<organism evidence="24 25">
    <name type="scientific">Dreissena polymorpha</name>
    <name type="common">Zebra mussel</name>
    <name type="synonym">Mytilus polymorpha</name>
    <dbReference type="NCBI Taxonomy" id="45954"/>
    <lineage>
        <taxon>Eukaryota</taxon>
        <taxon>Metazoa</taxon>
        <taxon>Spiralia</taxon>
        <taxon>Lophotrochozoa</taxon>
        <taxon>Mollusca</taxon>
        <taxon>Bivalvia</taxon>
        <taxon>Autobranchia</taxon>
        <taxon>Heteroconchia</taxon>
        <taxon>Euheterodonta</taxon>
        <taxon>Imparidentia</taxon>
        <taxon>Neoheterodontei</taxon>
        <taxon>Myida</taxon>
        <taxon>Dreissenoidea</taxon>
        <taxon>Dreissenidae</taxon>
        <taxon>Dreissena</taxon>
    </lineage>
</organism>
<dbReference type="GO" id="GO:0005886">
    <property type="term" value="C:plasma membrane"/>
    <property type="evidence" value="ECO:0007669"/>
    <property type="project" value="TreeGrafter"/>
</dbReference>
<dbReference type="OrthoDB" id="346907at2759"/>
<dbReference type="InterPro" id="IPR015943">
    <property type="entry name" value="WD40/YVTN_repeat-like_dom_sf"/>
</dbReference>
<dbReference type="GO" id="GO:0016477">
    <property type="term" value="P:cell migration"/>
    <property type="evidence" value="ECO:0007669"/>
    <property type="project" value="TreeGrafter"/>
</dbReference>
<comment type="catalytic activity">
    <reaction evidence="17">
        <text>L-tyrosyl-[protein] + ATP = O-phospho-L-tyrosyl-[protein] + ADP + H(+)</text>
        <dbReference type="Rhea" id="RHEA:10596"/>
        <dbReference type="Rhea" id="RHEA-COMP:10136"/>
        <dbReference type="Rhea" id="RHEA-COMP:20101"/>
        <dbReference type="ChEBI" id="CHEBI:15378"/>
        <dbReference type="ChEBI" id="CHEBI:30616"/>
        <dbReference type="ChEBI" id="CHEBI:46858"/>
        <dbReference type="ChEBI" id="CHEBI:61978"/>
        <dbReference type="ChEBI" id="CHEBI:456216"/>
        <dbReference type="EC" id="2.7.10.1"/>
    </reaction>
</comment>
<gene>
    <name evidence="24" type="ORF">DPMN_121787</name>
</gene>
<dbReference type="Proteomes" id="UP000828390">
    <property type="component" value="Unassembled WGS sequence"/>
</dbReference>
<name>A0A9D4GNE2_DREPO</name>
<keyword evidence="6 21" id="KW-0732">Signal</keyword>
<dbReference type="PROSITE" id="PS00107">
    <property type="entry name" value="PROTEIN_KINASE_ATP"/>
    <property type="match status" value="1"/>
</dbReference>
<dbReference type="SMART" id="SM00630">
    <property type="entry name" value="Sema"/>
    <property type="match status" value="1"/>
</dbReference>
<dbReference type="InterPro" id="IPR013783">
    <property type="entry name" value="Ig-like_fold"/>
</dbReference>
<keyword evidence="15" id="KW-0675">Receptor</keyword>
<evidence type="ECO:0000256" key="6">
    <source>
        <dbReference type="ARBA" id="ARBA00022729"/>
    </source>
</evidence>
<dbReference type="PRINTS" id="PR00109">
    <property type="entry name" value="TYRKINASE"/>
</dbReference>
<evidence type="ECO:0000256" key="9">
    <source>
        <dbReference type="ARBA" id="ARBA00022777"/>
    </source>
</evidence>
<keyword evidence="11" id="KW-0832">Ubl conjugation</keyword>
<dbReference type="SUPFAM" id="SSF101912">
    <property type="entry name" value="Sema domain"/>
    <property type="match status" value="1"/>
</dbReference>
<dbReference type="SMART" id="SM00219">
    <property type="entry name" value="TyrKc"/>
    <property type="match status" value="1"/>
</dbReference>
<evidence type="ECO:0000256" key="3">
    <source>
        <dbReference type="ARBA" id="ARBA00022553"/>
    </source>
</evidence>
<dbReference type="InterPro" id="IPR020635">
    <property type="entry name" value="Tyr_kinase_cat_dom"/>
</dbReference>
<dbReference type="CDD" id="cd00603">
    <property type="entry name" value="IPT_PCSR"/>
    <property type="match status" value="1"/>
</dbReference>
<keyword evidence="8 19" id="KW-0547">Nucleotide-binding</keyword>
<feature type="chain" id="PRO_5038559302" description="receptor protein-tyrosine kinase" evidence="21">
    <location>
        <begin position="28"/>
        <end position="1327"/>
    </location>
</feature>
<reference evidence="24" key="2">
    <citation type="submission" date="2020-11" db="EMBL/GenBank/DDBJ databases">
        <authorList>
            <person name="McCartney M.A."/>
            <person name="Auch B."/>
            <person name="Kono T."/>
            <person name="Mallez S."/>
            <person name="Becker A."/>
            <person name="Gohl D.M."/>
            <person name="Silverstein K.A.T."/>
            <person name="Koren S."/>
            <person name="Bechman K.B."/>
            <person name="Herman A."/>
            <person name="Abrahante J.E."/>
            <person name="Garbe J."/>
        </authorList>
    </citation>
    <scope>NUCLEOTIDE SEQUENCE</scope>
    <source>
        <strain evidence="24">Duluth1</strain>
        <tissue evidence="24">Whole animal</tissue>
    </source>
</reference>
<keyword evidence="10 19" id="KW-0067">ATP-binding</keyword>
<dbReference type="Gene3D" id="2.60.40.10">
    <property type="entry name" value="Immunoglobulins"/>
    <property type="match status" value="2"/>
</dbReference>
<dbReference type="SUPFAM" id="SSF81296">
    <property type="entry name" value="E set domains"/>
    <property type="match status" value="2"/>
</dbReference>
<evidence type="ECO:0000256" key="5">
    <source>
        <dbReference type="ARBA" id="ARBA00022692"/>
    </source>
</evidence>
<keyword evidence="16" id="KW-0325">Glycoprotein</keyword>
<evidence type="ECO:0000256" key="8">
    <source>
        <dbReference type="ARBA" id="ARBA00022741"/>
    </source>
</evidence>
<comment type="subcellular location">
    <subcellularLocation>
        <location evidence="1">Membrane</location>
        <topology evidence="1">Single-pass membrane protein</topology>
    </subcellularLocation>
</comment>
<feature type="domain" description="Protein kinase" evidence="22">
    <location>
        <begin position="1044"/>
        <end position="1307"/>
    </location>
</feature>
<dbReference type="PANTHER" id="PTHR24416:SF564">
    <property type="entry name" value="MACROPHAGE-STIMULATING PROTEIN RECEPTOR"/>
    <property type="match status" value="1"/>
</dbReference>
<dbReference type="InterPro" id="IPR001627">
    <property type="entry name" value="Semap_dom"/>
</dbReference>
<feature type="domain" description="Sema" evidence="23">
    <location>
        <begin position="16"/>
        <end position="471"/>
    </location>
</feature>
<proteinExistence type="predicted"/>
<dbReference type="InterPro" id="IPR036352">
    <property type="entry name" value="Semap_dom_sf"/>
</dbReference>
<evidence type="ECO:0000313" key="24">
    <source>
        <dbReference type="EMBL" id="KAH3820043.1"/>
    </source>
</evidence>
<evidence type="ECO:0000256" key="2">
    <source>
        <dbReference type="ARBA" id="ARBA00011902"/>
    </source>
</evidence>
<dbReference type="SUPFAM" id="SSF56112">
    <property type="entry name" value="Protein kinase-like (PK-like)"/>
    <property type="match status" value="1"/>
</dbReference>
<sequence>MLFQKGGFKMIGHVWITILTVAKLSSGNYIELLNTTNTNALRILVGKNGRVYIHTGDTMLQFNNLSLQPSNLAFKVNNSDCFPGSPSVCPPSVFEMITLEDDLFLMVCGSAYDAKCLLHIASNISNVNYMKASVGKPETAAMFGSPISSMILQSQSRLLSAISPAKTGILSGCTTTAESLNTQNTTCNRHFALSQRMLRRLNATHFNIHYENPSLRPDALFIAAKPNISFRYIYGFHSINVNMTHNYYLLKNRPTSEGTEIGYIIQICANSSYFASYTEAKIECNGYKSIVAATALTTQNEQILYVVFKDGTLQGVNHMCVYRVHAITDFFDDQLKQCFHSARGSAPDWIYGAEPACKVVMPNTQIKCGYTDKNRRIMTNGALTGGFHSLTFTENITCLAARADGDQGNVLFVLGTNNGTVHKTLFDKEYKLRNDFLSVSPTSSRVESLTMDPTGRAVFYISKGNVIKLALDDCGIHSECAACLRDRTEVLACKWSMSTTRHGKCVDKTLAIANDTKYFVGSCPPIIQNLTPTMGPTAGGTRLTITGHFGPADATLEVYVGNASCKEVDQSNLPTKLACVTPPLSDLDKTSTLWKVLVRVNVAQNMSGPLTVPVEGETDVEFTYLEPWLNVSEPAVSRLSGGVQLELHGANFNIGSNRSIVIGKDRCDVTKYDIDSSDTITCRTPKQNASGFYNVSLHIDDAALSGVVIHYTVDPDIITFVPLVTTESGGIKITVSGERINGLGFNVQLTAVNNIGPNVSWILDPGKCSYENTSLVCITGKLRGDLNPNNSLAIPILVNIYGWLTNNSIGSVRVIKDPVLVQSSRNTTIVSNTRPVIEIQGSGWSTIPIENFRVTVNNAISCHVRSVNESIVCEVEIDNHVFQQRKPLTVKCSIGFRIYAVGTVSFSQKGPDVLPSMAPRSNNAYMMYGIIAGSVVGCLVLVTCIVCSVVKYSRYKSRRLNSASYNVHFRRDDRVLSLEGLSESHNSDAAQNRQNDYQQRLVVNMSSTHEHSSDKDTAPLLQDIDPEILQDLEEKGLLIDSDCLILGEPVGEGNFGQVFKAYLRRIGEKVDLTVAAKTMHRSNPKDLDVNMFIREALIMKDFEHKNVMQLVGICFGIERLPLVILPFLPRGDLLSYIRNVNNVPRVRDLVMYGVDIANGMQYLAELKFVHRDLAARNCMLADDMTVKVSDFGLSRDVYEREYYSSCDKTTKLPVKWMSPESLEFGHYSSKSDVWSYGVVLWELLTRGMCPYPAVDNWDIMRYLKSGRRLEKPEYCPDDVYQIMLRCWQWEPEKRPAFSELVTSVPEILCRRGRFESSRGMSESSDCK</sequence>
<keyword evidence="12 20" id="KW-1133">Transmembrane helix</keyword>
<keyword evidence="9" id="KW-0418">Kinase</keyword>
<dbReference type="FunFam" id="1.10.510.10:FF:000554">
    <property type="entry name" value="Predicted protein"/>
    <property type="match status" value="1"/>
</dbReference>
<dbReference type="SMART" id="SM00429">
    <property type="entry name" value="IPT"/>
    <property type="match status" value="2"/>
</dbReference>
<dbReference type="PANTHER" id="PTHR24416">
    <property type="entry name" value="TYROSINE-PROTEIN KINASE RECEPTOR"/>
    <property type="match status" value="1"/>
</dbReference>
<dbReference type="Gene3D" id="2.130.10.10">
    <property type="entry name" value="YVTN repeat-like/Quinoprotein amine dehydrogenase"/>
    <property type="match status" value="1"/>
</dbReference>
<dbReference type="InterPro" id="IPR008266">
    <property type="entry name" value="Tyr_kinase_AS"/>
</dbReference>
<dbReference type="Gene3D" id="3.30.200.20">
    <property type="entry name" value="Phosphorylase Kinase, domain 1"/>
    <property type="match status" value="1"/>
</dbReference>
<feature type="signal peptide" evidence="21">
    <location>
        <begin position="1"/>
        <end position="27"/>
    </location>
</feature>
<dbReference type="PROSITE" id="PS50011">
    <property type="entry name" value="PROTEIN_KINASE_DOM"/>
    <property type="match status" value="1"/>
</dbReference>
<accession>A0A9D4GNE2</accession>
<evidence type="ECO:0000256" key="13">
    <source>
        <dbReference type="ARBA" id="ARBA00023136"/>
    </source>
</evidence>
<dbReference type="InterPro" id="IPR014756">
    <property type="entry name" value="Ig_E-set"/>
</dbReference>
<evidence type="ECO:0000259" key="23">
    <source>
        <dbReference type="PROSITE" id="PS51004"/>
    </source>
</evidence>
<feature type="binding site" evidence="19">
    <location>
        <position position="1077"/>
    </location>
    <ligand>
        <name>ATP</name>
        <dbReference type="ChEBI" id="CHEBI:30616"/>
    </ligand>
</feature>
<dbReference type="Pfam" id="PF07714">
    <property type="entry name" value="PK_Tyr_Ser-Thr"/>
    <property type="match status" value="1"/>
</dbReference>
<comment type="caution">
    <text evidence="18">Lacks conserved residue(s) required for the propagation of feature annotation.</text>
</comment>
<dbReference type="PROSITE" id="PS51004">
    <property type="entry name" value="SEMA"/>
    <property type="match status" value="1"/>
</dbReference>
<evidence type="ECO:0000256" key="16">
    <source>
        <dbReference type="ARBA" id="ARBA00023180"/>
    </source>
</evidence>
<evidence type="ECO:0000256" key="7">
    <source>
        <dbReference type="ARBA" id="ARBA00022737"/>
    </source>
</evidence>
<evidence type="ECO:0000313" key="25">
    <source>
        <dbReference type="Proteomes" id="UP000828390"/>
    </source>
</evidence>
<reference evidence="24" key="1">
    <citation type="journal article" date="2019" name="bioRxiv">
        <title>The Genome of the Zebra Mussel, Dreissena polymorpha: A Resource for Invasive Species Research.</title>
        <authorList>
            <person name="McCartney M.A."/>
            <person name="Auch B."/>
            <person name="Kono T."/>
            <person name="Mallez S."/>
            <person name="Zhang Y."/>
            <person name="Obille A."/>
            <person name="Becker A."/>
            <person name="Abrahante J.E."/>
            <person name="Garbe J."/>
            <person name="Badalamenti J.P."/>
            <person name="Herman A."/>
            <person name="Mangelson H."/>
            <person name="Liachko I."/>
            <person name="Sullivan S."/>
            <person name="Sone E.D."/>
            <person name="Koren S."/>
            <person name="Silverstein K.A.T."/>
            <person name="Beckman K.B."/>
            <person name="Gohl D.M."/>
        </authorList>
    </citation>
    <scope>NUCLEOTIDE SEQUENCE</scope>
    <source>
        <strain evidence="24">Duluth1</strain>
        <tissue evidence="24">Whole animal</tissue>
    </source>
</reference>
<dbReference type="GO" id="GO:0004714">
    <property type="term" value="F:transmembrane receptor protein tyrosine kinase activity"/>
    <property type="evidence" value="ECO:0007669"/>
    <property type="project" value="UniProtKB-EC"/>
</dbReference>
<dbReference type="GO" id="GO:0007399">
    <property type="term" value="P:nervous system development"/>
    <property type="evidence" value="ECO:0007669"/>
    <property type="project" value="TreeGrafter"/>
</dbReference>
<evidence type="ECO:0000256" key="12">
    <source>
        <dbReference type="ARBA" id="ARBA00022989"/>
    </source>
</evidence>
<dbReference type="PROSITE" id="PS00109">
    <property type="entry name" value="PROTEIN_KINASE_TYR"/>
    <property type="match status" value="1"/>
</dbReference>
<evidence type="ECO:0000256" key="21">
    <source>
        <dbReference type="SAM" id="SignalP"/>
    </source>
</evidence>
<dbReference type="InterPro" id="IPR011009">
    <property type="entry name" value="Kinase-like_dom_sf"/>
</dbReference>
<evidence type="ECO:0000256" key="10">
    <source>
        <dbReference type="ARBA" id="ARBA00022840"/>
    </source>
</evidence>
<dbReference type="InterPro" id="IPR017441">
    <property type="entry name" value="Protein_kinase_ATP_BS"/>
</dbReference>
<evidence type="ECO:0000256" key="4">
    <source>
        <dbReference type="ARBA" id="ARBA00022679"/>
    </source>
</evidence>
<evidence type="ECO:0000256" key="14">
    <source>
        <dbReference type="ARBA" id="ARBA00023137"/>
    </source>
</evidence>
<comment type="caution">
    <text evidence="24">The sequence shown here is derived from an EMBL/GenBank/DDBJ whole genome shotgun (WGS) entry which is preliminary data.</text>
</comment>
<dbReference type="InterPro" id="IPR050122">
    <property type="entry name" value="RTK"/>
</dbReference>
<dbReference type="Gene3D" id="1.10.510.10">
    <property type="entry name" value="Transferase(Phosphotransferase) domain 1"/>
    <property type="match status" value="1"/>
</dbReference>
<keyword evidence="14" id="KW-0829">Tyrosine-protein kinase</keyword>
<dbReference type="EMBL" id="JAIWYP010000005">
    <property type="protein sequence ID" value="KAH3820043.1"/>
    <property type="molecule type" value="Genomic_DNA"/>
</dbReference>
<evidence type="ECO:0000256" key="20">
    <source>
        <dbReference type="SAM" id="Phobius"/>
    </source>
</evidence>
<dbReference type="InterPro" id="IPR002909">
    <property type="entry name" value="IPT_dom"/>
</dbReference>
<evidence type="ECO:0000256" key="17">
    <source>
        <dbReference type="ARBA" id="ARBA00051243"/>
    </source>
</evidence>
<dbReference type="InterPro" id="IPR000719">
    <property type="entry name" value="Prot_kinase_dom"/>
</dbReference>
<keyword evidence="4" id="KW-0808">Transferase</keyword>
<keyword evidence="13 20" id="KW-0472">Membrane</keyword>
<protein>
    <recommendedName>
        <fullName evidence="2">receptor protein-tyrosine kinase</fullName>
        <ecNumber evidence="2">2.7.10.1</ecNumber>
    </recommendedName>
</protein>
<feature type="transmembrane region" description="Helical" evidence="20">
    <location>
        <begin position="925"/>
        <end position="950"/>
    </location>
</feature>
<evidence type="ECO:0000256" key="1">
    <source>
        <dbReference type="ARBA" id="ARBA00004167"/>
    </source>
</evidence>
<keyword evidence="7" id="KW-0677">Repeat</keyword>
<dbReference type="Pfam" id="PF01833">
    <property type="entry name" value="TIG"/>
    <property type="match status" value="2"/>
</dbReference>
<dbReference type="GO" id="GO:0043235">
    <property type="term" value="C:receptor complex"/>
    <property type="evidence" value="ECO:0007669"/>
    <property type="project" value="TreeGrafter"/>
</dbReference>
<evidence type="ECO:0000259" key="22">
    <source>
        <dbReference type="PROSITE" id="PS50011"/>
    </source>
</evidence>
<evidence type="ECO:0000256" key="15">
    <source>
        <dbReference type="ARBA" id="ARBA00023170"/>
    </source>
</evidence>
<evidence type="ECO:0000256" key="11">
    <source>
        <dbReference type="ARBA" id="ARBA00022843"/>
    </source>
</evidence>
<evidence type="ECO:0000256" key="18">
    <source>
        <dbReference type="PROSITE-ProRule" id="PRU00352"/>
    </source>
</evidence>